<keyword evidence="8 11" id="KW-0694">RNA-binding</keyword>
<dbReference type="CDD" id="cd00165">
    <property type="entry name" value="S4"/>
    <property type="match status" value="1"/>
</dbReference>
<dbReference type="InterPro" id="IPR017438">
    <property type="entry name" value="ATP-NAD_kinase_N"/>
</dbReference>
<comment type="similarity">
    <text evidence="10">Belongs to the TlyA family.</text>
</comment>
<comment type="caution">
    <text evidence="14">The sequence shown here is derived from an EMBL/GenBank/DDBJ whole genome shotgun (WGS) entry which is preliminary data.</text>
</comment>
<evidence type="ECO:0000256" key="9">
    <source>
        <dbReference type="ARBA" id="ARBA00023027"/>
    </source>
</evidence>
<dbReference type="Pfam" id="PF01728">
    <property type="entry name" value="FtsJ"/>
    <property type="match status" value="1"/>
</dbReference>
<evidence type="ECO:0000313" key="15">
    <source>
        <dbReference type="Proteomes" id="UP001151287"/>
    </source>
</evidence>
<evidence type="ECO:0000256" key="8">
    <source>
        <dbReference type="ARBA" id="ARBA00022884"/>
    </source>
</evidence>
<evidence type="ECO:0000256" key="12">
    <source>
        <dbReference type="SAM" id="MobiDB-lite"/>
    </source>
</evidence>
<dbReference type="InterPro" id="IPR002877">
    <property type="entry name" value="RNA_MeTrfase_FtsJ_dom"/>
</dbReference>
<dbReference type="CDD" id="cd02440">
    <property type="entry name" value="AdoMet_MTases"/>
    <property type="match status" value="1"/>
</dbReference>
<dbReference type="Proteomes" id="UP001151287">
    <property type="component" value="Unassembled WGS sequence"/>
</dbReference>
<keyword evidence="7" id="KW-0521">NADP</keyword>
<name>A0A9Q0C0S5_9POAL</name>
<evidence type="ECO:0000256" key="3">
    <source>
        <dbReference type="ARBA" id="ARBA00022679"/>
    </source>
</evidence>
<keyword evidence="3" id="KW-0808">Transferase</keyword>
<dbReference type="OrthoDB" id="24581at2759"/>
<sequence>MTEQPGQSDSAVPDAQHAPEGTAEEPDALGHVEEQELIPDEQSTVAEPGEALEELLPALQATGHDGVDDALATLDEMAEKSVDEHVDVFDAGARRLRLDAELVRRGAARSREHARDLVAGGRVSVNAIRAAKPASVVAVDDDIVVREDPDRPEYASRGGHKLAGALTDLAPLGLDLAGRRVLDAGASTGGFTDVALRSGAASVLAVDVGYGQLVWELRQDPRVEVHDRTNIRELDLEVTGGPVDAVVGDLSFISLRLVLDALIAVLEPEGDLLLMVKPQFEVGRERLGKGGVVRSATDRADAVRSVVEAADRRGWGARAATVSALPGPAGNVEFFAPGTPAALSGPGERVSAVSNVRRVLVVTHTGRDHARQATLEAVRGLRDAGLRVRLLAQEARDLGLDDALVELVAVADEADAARGCEVAVVIGGDGTILRAAEIARHHDVPLLGVNLGHVGFLAEAEPEDLPVTIRAIVERTYLIEDRLTLEVDVRRDGAVVWSTWALNEASVEKSSRQRMLEVGVAIDGEPLSRWGCDGVVCATPTGSTAYNFSAGGPVVWPDVEALLLVPISAHALFARPLVVGPHSAVLVEVQAADGVVWCDGRRSLDLGPGDRVEVRRGSRPVRLARLHRAPFSDRLVAKFGLPVEGWRGAAERRHRRAEEGDS</sequence>
<dbReference type="HAMAP" id="MF_00361">
    <property type="entry name" value="NAD_kinase"/>
    <property type="match status" value="1"/>
</dbReference>
<accession>A0A9Q0C0S5</accession>
<dbReference type="InterPro" id="IPR016064">
    <property type="entry name" value="NAD/diacylglycerol_kinase_sf"/>
</dbReference>
<dbReference type="PANTHER" id="PTHR32319">
    <property type="entry name" value="BACTERIAL HEMOLYSIN-LIKE PROTEIN"/>
    <property type="match status" value="1"/>
</dbReference>
<evidence type="ECO:0000256" key="10">
    <source>
        <dbReference type="ARBA" id="ARBA00029460"/>
    </source>
</evidence>
<feature type="compositionally biased region" description="Polar residues" evidence="12">
    <location>
        <begin position="1"/>
        <end position="10"/>
    </location>
</feature>
<dbReference type="GO" id="GO:0006741">
    <property type="term" value="P:NADP+ biosynthetic process"/>
    <property type="evidence" value="ECO:0007669"/>
    <property type="project" value="InterPro"/>
</dbReference>
<organism evidence="14 15">
    <name type="scientific">Rhynchospora breviuscula</name>
    <dbReference type="NCBI Taxonomy" id="2022672"/>
    <lineage>
        <taxon>Eukaryota</taxon>
        <taxon>Viridiplantae</taxon>
        <taxon>Streptophyta</taxon>
        <taxon>Embryophyta</taxon>
        <taxon>Tracheophyta</taxon>
        <taxon>Spermatophyta</taxon>
        <taxon>Magnoliopsida</taxon>
        <taxon>Liliopsida</taxon>
        <taxon>Poales</taxon>
        <taxon>Cyperaceae</taxon>
        <taxon>Cyperoideae</taxon>
        <taxon>Rhynchosporeae</taxon>
        <taxon>Rhynchospora</taxon>
    </lineage>
</organism>
<evidence type="ECO:0000256" key="2">
    <source>
        <dbReference type="ARBA" id="ARBA00022490"/>
    </source>
</evidence>
<dbReference type="GO" id="GO:0008168">
    <property type="term" value="F:methyltransferase activity"/>
    <property type="evidence" value="ECO:0007669"/>
    <property type="project" value="InterPro"/>
</dbReference>
<feature type="domain" description="RNA-binding S4" evidence="13">
    <location>
        <begin position="96"/>
        <end position="163"/>
    </location>
</feature>
<dbReference type="GO" id="GO:0005524">
    <property type="term" value="F:ATP binding"/>
    <property type="evidence" value="ECO:0007669"/>
    <property type="project" value="UniProtKB-KW"/>
</dbReference>
<keyword evidence="6" id="KW-0067">ATP-binding</keyword>
<dbReference type="Gene3D" id="2.60.200.30">
    <property type="entry name" value="Probable inorganic polyphosphate/atp-NAD kinase, domain 2"/>
    <property type="match status" value="1"/>
</dbReference>
<reference evidence="14" key="1">
    <citation type="journal article" date="2022" name="Cell">
        <title>Repeat-based holocentromeres influence genome architecture and karyotype evolution.</title>
        <authorList>
            <person name="Hofstatter P.G."/>
            <person name="Thangavel G."/>
            <person name="Lux T."/>
            <person name="Neumann P."/>
            <person name="Vondrak T."/>
            <person name="Novak P."/>
            <person name="Zhang M."/>
            <person name="Costa L."/>
            <person name="Castellani M."/>
            <person name="Scott A."/>
            <person name="Toegelov H."/>
            <person name="Fuchs J."/>
            <person name="Mata-Sucre Y."/>
            <person name="Dias Y."/>
            <person name="Vanzela A.L.L."/>
            <person name="Huettel B."/>
            <person name="Almeida C.C.S."/>
            <person name="Simkova H."/>
            <person name="Souza G."/>
            <person name="Pedrosa-Harand A."/>
            <person name="Macas J."/>
            <person name="Mayer K.F.X."/>
            <person name="Houben A."/>
            <person name="Marques A."/>
        </authorList>
    </citation>
    <scope>NUCLEOTIDE SEQUENCE</scope>
    <source>
        <strain evidence="14">RhyBre1mFocal</strain>
    </source>
</reference>
<protein>
    <recommendedName>
        <fullName evidence="13">RNA-binding S4 domain-containing protein</fullName>
    </recommendedName>
</protein>
<dbReference type="AlphaFoldDB" id="A0A9Q0C0S5"/>
<keyword evidence="9" id="KW-0520">NAD</keyword>
<evidence type="ECO:0000256" key="11">
    <source>
        <dbReference type="PROSITE-ProRule" id="PRU00182"/>
    </source>
</evidence>
<evidence type="ECO:0000259" key="13">
    <source>
        <dbReference type="SMART" id="SM00363"/>
    </source>
</evidence>
<dbReference type="InterPro" id="IPR047048">
    <property type="entry name" value="TlyA"/>
</dbReference>
<evidence type="ECO:0000256" key="7">
    <source>
        <dbReference type="ARBA" id="ARBA00022857"/>
    </source>
</evidence>
<dbReference type="InterPro" id="IPR002942">
    <property type="entry name" value="S4_RNA-bd"/>
</dbReference>
<keyword evidence="15" id="KW-1185">Reference proteome</keyword>
<dbReference type="NCBIfam" id="NF002892">
    <property type="entry name" value="PRK03372.1"/>
    <property type="match status" value="1"/>
</dbReference>
<dbReference type="InterPro" id="IPR017437">
    <property type="entry name" value="ATP-NAD_kinase_PpnK-typ_C"/>
</dbReference>
<keyword evidence="5" id="KW-0418">Kinase</keyword>
<keyword evidence="2" id="KW-0963">Cytoplasm</keyword>
<dbReference type="FunFam" id="2.60.200.30:FF:000007">
    <property type="entry name" value="NAD kinase"/>
    <property type="match status" value="1"/>
</dbReference>
<dbReference type="SUPFAM" id="SSF111331">
    <property type="entry name" value="NAD kinase/diacylglycerol kinase-like"/>
    <property type="match status" value="1"/>
</dbReference>
<dbReference type="Gene3D" id="3.40.50.10330">
    <property type="entry name" value="Probable inorganic polyphosphate/atp-NAD kinase, domain 1"/>
    <property type="match status" value="1"/>
</dbReference>
<dbReference type="EMBL" id="JAMQYH010000041">
    <property type="protein sequence ID" value="KAJ1684303.1"/>
    <property type="molecule type" value="Genomic_DNA"/>
</dbReference>
<dbReference type="InterPro" id="IPR004538">
    <property type="entry name" value="Hemolysin_A/TlyA"/>
</dbReference>
<dbReference type="GO" id="GO:0003723">
    <property type="term" value="F:RNA binding"/>
    <property type="evidence" value="ECO:0007669"/>
    <property type="project" value="UniProtKB-KW"/>
</dbReference>
<dbReference type="Pfam" id="PF20143">
    <property type="entry name" value="NAD_kinase_C"/>
    <property type="match status" value="1"/>
</dbReference>
<dbReference type="PANTHER" id="PTHR32319:SF0">
    <property type="entry name" value="BACTERIAL HEMOLYSIN-LIKE PROTEIN"/>
    <property type="match status" value="1"/>
</dbReference>
<dbReference type="InterPro" id="IPR029063">
    <property type="entry name" value="SAM-dependent_MTases_sf"/>
</dbReference>
<dbReference type="Gene3D" id="3.10.290.10">
    <property type="entry name" value="RNA-binding S4 domain"/>
    <property type="match status" value="1"/>
</dbReference>
<dbReference type="GO" id="GO:0019674">
    <property type="term" value="P:NAD+ metabolic process"/>
    <property type="evidence" value="ECO:0007669"/>
    <property type="project" value="InterPro"/>
</dbReference>
<dbReference type="SUPFAM" id="SSF53335">
    <property type="entry name" value="S-adenosyl-L-methionine-dependent methyltransferases"/>
    <property type="match status" value="1"/>
</dbReference>
<comment type="similarity">
    <text evidence="1">Belongs to the NAD kinase family.</text>
</comment>
<proteinExistence type="inferred from homology"/>
<evidence type="ECO:0000256" key="1">
    <source>
        <dbReference type="ARBA" id="ARBA00010995"/>
    </source>
</evidence>
<evidence type="ECO:0000313" key="14">
    <source>
        <dbReference type="EMBL" id="KAJ1684303.1"/>
    </source>
</evidence>
<feature type="region of interest" description="Disordered" evidence="12">
    <location>
        <begin position="1"/>
        <end position="48"/>
    </location>
</feature>
<dbReference type="NCBIfam" id="TIGR00478">
    <property type="entry name" value="tly"/>
    <property type="match status" value="1"/>
</dbReference>
<keyword evidence="4" id="KW-0547">Nucleotide-binding</keyword>
<dbReference type="Pfam" id="PF01513">
    <property type="entry name" value="NAD_kinase"/>
    <property type="match status" value="1"/>
</dbReference>
<dbReference type="InterPro" id="IPR036986">
    <property type="entry name" value="S4_RNA-bd_sf"/>
</dbReference>
<dbReference type="SMART" id="SM00363">
    <property type="entry name" value="S4"/>
    <property type="match status" value="1"/>
</dbReference>
<dbReference type="GO" id="GO:0032259">
    <property type="term" value="P:methylation"/>
    <property type="evidence" value="ECO:0007669"/>
    <property type="project" value="InterPro"/>
</dbReference>
<dbReference type="PROSITE" id="PS50889">
    <property type="entry name" value="S4"/>
    <property type="match status" value="1"/>
</dbReference>
<evidence type="ECO:0000256" key="6">
    <source>
        <dbReference type="ARBA" id="ARBA00022840"/>
    </source>
</evidence>
<evidence type="ECO:0000256" key="4">
    <source>
        <dbReference type="ARBA" id="ARBA00022741"/>
    </source>
</evidence>
<dbReference type="GO" id="GO:0003951">
    <property type="term" value="F:NAD+ kinase activity"/>
    <property type="evidence" value="ECO:0007669"/>
    <property type="project" value="InterPro"/>
</dbReference>
<dbReference type="InterPro" id="IPR002504">
    <property type="entry name" value="NADK"/>
</dbReference>
<dbReference type="SUPFAM" id="SSF55174">
    <property type="entry name" value="Alpha-L RNA-binding motif"/>
    <property type="match status" value="1"/>
</dbReference>
<evidence type="ECO:0000256" key="5">
    <source>
        <dbReference type="ARBA" id="ARBA00022777"/>
    </source>
</evidence>
<dbReference type="Pfam" id="PF01479">
    <property type="entry name" value="S4"/>
    <property type="match status" value="1"/>
</dbReference>
<gene>
    <name evidence="14" type="ORF">LUZ63_020596</name>
</gene>
<dbReference type="Gene3D" id="3.40.50.150">
    <property type="entry name" value="Vaccinia Virus protein VP39"/>
    <property type="match status" value="1"/>
</dbReference>